<dbReference type="GO" id="GO:0016779">
    <property type="term" value="F:nucleotidyltransferase activity"/>
    <property type="evidence" value="ECO:0007669"/>
    <property type="project" value="TreeGrafter"/>
</dbReference>
<dbReference type="Proteomes" id="UP001178507">
    <property type="component" value="Unassembled WGS sequence"/>
</dbReference>
<comment type="caution">
    <text evidence="1">The sequence shown here is derived from an EMBL/GenBank/DDBJ whole genome shotgun (WGS) entry which is preliminary data.</text>
</comment>
<dbReference type="PANTHER" id="PTHR12271">
    <property type="entry name" value="POLY A POLYMERASE CID PAP -RELATED"/>
    <property type="match status" value="1"/>
</dbReference>
<sequence length="289" mass="32045">MRGVQQPFGVLNSWHLRDLCASGLPGRLRALVRLIKQWAKSKAIHSAKSGGLSSYGWAMLAVGFLQETGLLPALIHERRYLTADDALWYVLEARDQRPEGLWGEPQLLSADGESPEEAFQWPPELFRSFLQWMQREALKPLESQGYGYGSLPLSQRHIVSVRGLQSQQELRRAVASCPKADHWNPAESEVFMLIEEPFTGENVARAVRADGFRDIVAEVTRAGKAMENADAEAAFQEPICGAAEVFVLAGELASLTRKASPAGARKRPWSGVEERARGLPLRLVVRSFA</sequence>
<proteinExistence type="predicted"/>
<accession>A0AA36JCP1</accession>
<dbReference type="SUPFAM" id="SSF81631">
    <property type="entry name" value="PAP/OAS1 substrate-binding domain"/>
    <property type="match status" value="1"/>
</dbReference>
<reference evidence="1" key="1">
    <citation type="submission" date="2023-08" db="EMBL/GenBank/DDBJ databases">
        <authorList>
            <person name="Chen Y."/>
            <person name="Shah S."/>
            <person name="Dougan E. K."/>
            <person name="Thang M."/>
            <person name="Chan C."/>
        </authorList>
    </citation>
    <scope>NUCLEOTIDE SEQUENCE</scope>
</reference>
<dbReference type="Gene3D" id="1.10.1410.10">
    <property type="match status" value="1"/>
</dbReference>
<dbReference type="PANTHER" id="PTHR12271:SF40">
    <property type="entry name" value="POLY(A) RNA POLYMERASE GLD2"/>
    <property type="match status" value="1"/>
</dbReference>
<dbReference type="EMBL" id="CAUJNA010003472">
    <property type="protein sequence ID" value="CAJ1402885.1"/>
    <property type="molecule type" value="Genomic_DNA"/>
</dbReference>
<evidence type="ECO:0000313" key="1">
    <source>
        <dbReference type="EMBL" id="CAJ1402885.1"/>
    </source>
</evidence>
<keyword evidence="2" id="KW-1185">Reference proteome</keyword>
<dbReference type="GO" id="GO:0031123">
    <property type="term" value="P:RNA 3'-end processing"/>
    <property type="evidence" value="ECO:0007669"/>
    <property type="project" value="TreeGrafter"/>
</dbReference>
<gene>
    <name evidence="1" type="ORF">EVOR1521_LOCUS25672</name>
</gene>
<protein>
    <submittedName>
        <fullName evidence="1">Uncharacterized protein</fullName>
    </submittedName>
</protein>
<organism evidence="1 2">
    <name type="scientific">Effrenium voratum</name>
    <dbReference type="NCBI Taxonomy" id="2562239"/>
    <lineage>
        <taxon>Eukaryota</taxon>
        <taxon>Sar</taxon>
        <taxon>Alveolata</taxon>
        <taxon>Dinophyceae</taxon>
        <taxon>Suessiales</taxon>
        <taxon>Symbiodiniaceae</taxon>
        <taxon>Effrenium</taxon>
    </lineage>
</organism>
<evidence type="ECO:0000313" key="2">
    <source>
        <dbReference type="Proteomes" id="UP001178507"/>
    </source>
</evidence>
<dbReference type="AlphaFoldDB" id="A0AA36JCP1"/>
<name>A0AA36JCP1_9DINO</name>